<feature type="transmembrane region" description="Helical" evidence="6">
    <location>
        <begin position="213"/>
        <end position="246"/>
    </location>
</feature>
<dbReference type="Pfam" id="PF09335">
    <property type="entry name" value="VTT_dom"/>
    <property type="match status" value="1"/>
</dbReference>
<protein>
    <submittedName>
        <fullName evidence="8">2109_t:CDS:1</fullName>
    </submittedName>
</protein>
<accession>A0A9N9B7D9</accession>
<evidence type="ECO:0000259" key="7">
    <source>
        <dbReference type="Pfam" id="PF09335"/>
    </source>
</evidence>
<dbReference type="EMBL" id="CAJVPL010001153">
    <property type="protein sequence ID" value="CAG8555794.1"/>
    <property type="molecule type" value="Genomic_DNA"/>
</dbReference>
<feature type="domain" description="VTT" evidence="7">
    <location>
        <begin position="130"/>
        <end position="248"/>
    </location>
</feature>
<feature type="transmembrane region" description="Helical" evidence="6">
    <location>
        <begin position="73"/>
        <end position="94"/>
    </location>
</feature>
<dbReference type="InterPro" id="IPR015414">
    <property type="entry name" value="TMEM64"/>
</dbReference>
<dbReference type="PANTHER" id="PTHR12677">
    <property type="entry name" value="GOLGI APPARATUS MEMBRANE PROTEIN TVP38-RELATED"/>
    <property type="match status" value="1"/>
</dbReference>
<feature type="transmembrane region" description="Helical" evidence="6">
    <location>
        <begin position="115"/>
        <end position="140"/>
    </location>
</feature>
<proteinExistence type="predicted"/>
<name>A0A9N9B7D9_9GLOM</name>
<keyword evidence="5 6" id="KW-0472">Membrane</keyword>
<evidence type="ECO:0000256" key="1">
    <source>
        <dbReference type="ARBA" id="ARBA00004651"/>
    </source>
</evidence>
<dbReference type="InterPro" id="IPR032816">
    <property type="entry name" value="VTT_dom"/>
</dbReference>
<comment type="caution">
    <text evidence="8">The sequence shown here is derived from an EMBL/GenBank/DDBJ whole genome shotgun (WGS) entry which is preliminary data.</text>
</comment>
<dbReference type="OrthoDB" id="166803at2759"/>
<dbReference type="Proteomes" id="UP000789831">
    <property type="component" value="Unassembled WGS sequence"/>
</dbReference>
<dbReference type="GO" id="GO:0005886">
    <property type="term" value="C:plasma membrane"/>
    <property type="evidence" value="ECO:0007669"/>
    <property type="project" value="UniProtKB-SubCell"/>
</dbReference>
<evidence type="ECO:0000313" key="9">
    <source>
        <dbReference type="Proteomes" id="UP000789831"/>
    </source>
</evidence>
<keyword evidence="2" id="KW-1003">Cell membrane</keyword>
<evidence type="ECO:0000256" key="4">
    <source>
        <dbReference type="ARBA" id="ARBA00022989"/>
    </source>
</evidence>
<comment type="subcellular location">
    <subcellularLocation>
        <location evidence="1">Cell membrane</location>
        <topology evidence="1">Multi-pass membrane protein</topology>
    </subcellularLocation>
</comment>
<feature type="transmembrane region" description="Helical" evidence="6">
    <location>
        <begin position="345"/>
        <end position="368"/>
    </location>
</feature>
<gene>
    <name evidence="8" type="ORF">AGERDE_LOCUS6901</name>
</gene>
<feature type="transmembrane region" description="Helical" evidence="6">
    <location>
        <begin position="146"/>
        <end position="172"/>
    </location>
</feature>
<dbReference type="PANTHER" id="PTHR12677:SF59">
    <property type="entry name" value="GOLGI APPARATUS MEMBRANE PROTEIN TVP38-RELATED"/>
    <property type="match status" value="1"/>
</dbReference>
<evidence type="ECO:0000313" key="8">
    <source>
        <dbReference type="EMBL" id="CAG8555794.1"/>
    </source>
</evidence>
<keyword evidence="4 6" id="KW-1133">Transmembrane helix</keyword>
<evidence type="ECO:0000256" key="3">
    <source>
        <dbReference type="ARBA" id="ARBA00022692"/>
    </source>
</evidence>
<organism evidence="8 9">
    <name type="scientific">Ambispora gerdemannii</name>
    <dbReference type="NCBI Taxonomy" id="144530"/>
    <lineage>
        <taxon>Eukaryota</taxon>
        <taxon>Fungi</taxon>
        <taxon>Fungi incertae sedis</taxon>
        <taxon>Mucoromycota</taxon>
        <taxon>Glomeromycotina</taxon>
        <taxon>Glomeromycetes</taxon>
        <taxon>Archaeosporales</taxon>
        <taxon>Ambisporaceae</taxon>
        <taxon>Ambispora</taxon>
    </lineage>
</organism>
<keyword evidence="3 6" id="KW-0812">Transmembrane</keyword>
<keyword evidence="9" id="KW-1185">Reference proteome</keyword>
<evidence type="ECO:0000256" key="5">
    <source>
        <dbReference type="ARBA" id="ARBA00023136"/>
    </source>
</evidence>
<feature type="transmembrane region" description="Helical" evidence="6">
    <location>
        <begin position="266"/>
        <end position="287"/>
    </location>
</feature>
<sequence>MSLTNQNEVGDPVFINVEENSASPTPRSYARTSAEYTANDFEEPEETSSLLADGNLTKKKNAKWLKNKLRWKALVKFLMLLAFIGLIVVLAMVFHLQEHIKDVLRYIEKHHKYGILIYVGVYTLCVWTFLPGSIISIAAGFLFKPIILAGAIIIAGDLLGAFGTFMFGRYIFSDWVRAQIEKRPTFLALNNVIADEGWKIVVMLRMTPLPFNLISFFFSVSSIELFTFLWATALGVLPGTFNAVWIGSLVKSLSGIDRPKLKDQDIAIITMNFIFVGCCVLSLSVFGKRSLRKAILKLQASKESNPLSNQDTQTQANTVAPSANLRVEEEPILRSQGGFTRIERIILSSMLVVALLNLAICVPLYFYFRSIEGKK</sequence>
<evidence type="ECO:0000256" key="2">
    <source>
        <dbReference type="ARBA" id="ARBA00022475"/>
    </source>
</evidence>
<reference evidence="8" key="1">
    <citation type="submission" date="2021-06" db="EMBL/GenBank/DDBJ databases">
        <authorList>
            <person name="Kallberg Y."/>
            <person name="Tangrot J."/>
            <person name="Rosling A."/>
        </authorList>
    </citation>
    <scope>NUCLEOTIDE SEQUENCE</scope>
    <source>
        <strain evidence="8">MT106</strain>
    </source>
</reference>
<dbReference type="AlphaFoldDB" id="A0A9N9B7D9"/>
<evidence type="ECO:0000256" key="6">
    <source>
        <dbReference type="SAM" id="Phobius"/>
    </source>
</evidence>